<evidence type="ECO:0000313" key="4">
    <source>
        <dbReference type="Proteomes" id="UP000490939"/>
    </source>
</evidence>
<proteinExistence type="predicted"/>
<feature type="region of interest" description="Disordered" evidence="1">
    <location>
        <begin position="129"/>
        <end position="241"/>
    </location>
</feature>
<feature type="compositionally biased region" description="Basic and acidic residues" evidence="1">
    <location>
        <begin position="35"/>
        <end position="53"/>
    </location>
</feature>
<feature type="region of interest" description="Disordered" evidence="1">
    <location>
        <begin position="35"/>
        <end position="92"/>
    </location>
</feature>
<evidence type="ECO:0000259" key="2">
    <source>
        <dbReference type="Pfam" id="PF00190"/>
    </source>
</evidence>
<feature type="compositionally biased region" description="Gly residues" evidence="1">
    <location>
        <begin position="142"/>
        <end position="151"/>
    </location>
</feature>
<comment type="caution">
    <text evidence="3">The sequence shown here is derived from an EMBL/GenBank/DDBJ whole genome shotgun (WGS) entry which is preliminary data.</text>
</comment>
<feature type="compositionally biased region" description="Basic and acidic residues" evidence="1">
    <location>
        <begin position="61"/>
        <end position="75"/>
    </location>
</feature>
<sequence>MRLPGTFNLGGRNQLPTAEFLIHYEKLKRAKAEARLEREANGGDKAEFGDRPFPKRVTSTSKKDDNDARRNEKPSDAVLTPDGETFTKAQDDTIIQMKMEGKSWAMIGTEIGKEKGAVTHRFKDIKPSDFDVKEKEWKEKNGGGGGGGVGQNQGKQKKKGGNNQNENQNPNPNPDEKGNDHNDQQNNQQHEGKKKNKNKNNQPDNQNNQNNNQNNNQHWKKKEEAQAEAAAENNDGASEDGTWAVADENFTEKEVTVLEKIVEIELRNAFVRIAKSFALHPDGKRVHPDSIAQKVLGEGLDLSSLGETSPIAPKIHSLFNANGWNTQWIVRYGSTQQSHYHSQSHECMAVLSGTATIRFGAADPLEDMAKSTEGANEEGGIEVEAREGDVFVIPAGVAHKTFNPSPAREFALLTPGEGRGVAVKDGEAVEEVLGKVRLEGFCMMGAYPVGGEWDFVTGCGDADDYESVWRIGKPERDPVLGGSEEGLLDQFNLVEVTLTQADWSRATYASLLPPEPVPTPWNLPKEYLSAVSPWFNSACKTEWQQQKSIPGTIQLDEVRPSTFSLFVEWLHGRKLVSRDGQPYNLSFMVPESAMKESGPRMAAAYRELFSLYQFSDQYDVPQLRRDIMDALCYGYNREYVNDAADPSSFLMPSPDLVNEVYVTLPNSSPVIAWLVDVLTPVFRNNLRLTKECPELLTRLPKEIILSIYVNTILYENGPAPTVQLCDYHEHPKIRNSPLTQHLHDRYC</sequence>
<dbReference type="Gene3D" id="3.30.710.10">
    <property type="entry name" value="Potassium Channel Kv1.1, Chain A"/>
    <property type="match status" value="1"/>
</dbReference>
<dbReference type="SUPFAM" id="SSF51182">
    <property type="entry name" value="RmlC-like cupins"/>
    <property type="match status" value="1"/>
</dbReference>
<dbReference type="Proteomes" id="UP000490939">
    <property type="component" value="Unassembled WGS sequence"/>
</dbReference>
<dbReference type="CDD" id="cd02219">
    <property type="entry name" value="cupin_YjlB-like"/>
    <property type="match status" value="1"/>
</dbReference>
<feature type="domain" description="Cupin type-1" evidence="2">
    <location>
        <begin position="333"/>
        <end position="413"/>
    </location>
</feature>
<dbReference type="PANTHER" id="PTHR36448">
    <property type="entry name" value="BLR7373 PROTEIN"/>
    <property type="match status" value="1"/>
</dbReference>
<feature type="compositionally biased region" description="Basic and acidic residues" evidence="1">
    <location>
        <begin position="129"/>
        <end position="141"/>
    </location>
</feature>
<dbReference type="InterPro" id="IPR011333">
    <property type="entry name" value="SKP1/BTB/POZ_sf"/>
</dbReference>
<dbReference type="InterPro" id="IPR047121">
    <property type="entry name" value="YjiB-like"/>
</dbReference>
<evidence type="ECO:0000256" key="1">
    <source>
        <dbReference type="SAM" id="MobiDB-lite"/>
    </source>
</evidence>
<organism evidence="3 4">
    <name type="scientific">Venturia inaequalis</name>
    <name type="common">Apple scab fungus</name>
    <dbReference type="NCBI Taxonomy" id="5025"/>
    <lineage>
        <taxon>Eukaryota</taxon>
        <taxon>Fungi</taxon>
        <taxon>Dikarya</taxon>
        <taxon>Ascomycota</taxon>
        <taxon>Pezizomycotina</taxon>
        <taxon>Dothideomycetes</taxon>
        <taxon>Pleosporomycetidae</taxon>
        <taxon>Venturiales</taxon>
        <taxon>Venturiaceae</taxon>
        <taxon>Venturia</taxon>
    </lineage>
</organism>
<name>A0A8H3VV61_VENIN</name>
<dbReference type="InterPro" id="IPR006045">
    <property type="entry name" value="Cupin_1"/>
</dbReference>
<dbReference type="Pfam" id="PF00190">
    <property type="entry name" value="Cupin_1"/>
    <property type="match status" value="1"/>
</dbReference>
<feature type="compositionally biased region" description="Low complexity" evidence="1">
    <location>
        <begin position="199"/>
        <end position="217"/>
    </location>
</feature>
<dbReference type="AlphaFoldDB" id="A0A8H3VV61"/>
<dbReference type="EMBL" id="WNWR01000031">
    <property type="protein sequence ID" value="KAE9993379.1"/>
    <property type="molecule type" value="Genomic_DNA"/>
</dbReference>
<dbReference type="SUPFAM" id="SSF54695">
    <property type="entry name" value="POZ domain"/>
    <property type="match status" value="1"/>
</dbReference>
<keyword evidence="4" id="KW-1185">Reference proteome</keyword>
<reference evidence="3 4" key="1">
    <citation type="submission" date="2019-07" db="EMBL/GenBank/DDBJ databases">
        <title>Venturia inaequalis Genome Resource.</title>
        <authorList>
            <person name="Lichtner F.J."/>
        </authorList>
    </citation>
    <scope>NUCLEOTIDE SEQUENCE [LARGE SCALE GENOMIC DNA]</scope>
    <source>
        <strain evidence="3 4">DMI_063113</strain>
    </source>
</reference>
<dbReference type="InterPro" id="IPR011051">
    <property type="entry name" value="RmlC_Cupin_sf"/>
</dbReference>
<dbReference type="PANTHER" id="PTHR36448:SF3">
    <property type="entry name" value="CUPIN TYPE-2 DOMAIN-CONTAINING PROTEIN"/>
    <property type="match status" value="1"/>
</dbReference>
<feature type="compositionally biased region" description="Basic and acidic residues" evidence="1">
    <location>
        <begin position="174"/>
        <end position="183"/>
    </location>
</feature>
<dbReference type="InterPro" id="IPR014710">
    <property type="entry name" value="RmlC-like_jellyroll"/>
</dbReference>
<feature type="compositionally biased region" description="Low complexity" evidence="1">
    <location>
        <begin position="161"/>
        <end position="170"/>
    </location>
</feature>
<evidence type="ECO:0000313" key="3">
    <source>
        <dbReference type="EMBL" id="KAE9993379.1"/>
    </source>
</evidence>
<gene>
    <name evidence="3" type="ORF">EG327_005366</name>
</gene>
<dbReference type="Gene3D" id="2.60.120.10">
    <property type="entry name" value="Jelly Rolls"/>
    <property type="match status" value="1"/>
</dbReference>
<accession>A0A8H3VV61</accession>
<protein>
    <recommendedName>
        <fullName evidence="2">Cupin type-1 domain-containing protein</fullName>
    </recommendedName>
</protein>